<protein>
    <submittedName>
        <fullName evidence="1">Poly-gamma-glutamate hydrolase family protein</fullName>
    </submittedName>
</protein>
<dbReference type="Gene3D" id="3.40.630.100">
    <property type="entry name" value="Poly-gamma-glutamate hydrolase, zinc-binding motif"/>
    <property type="match status" value="1"/>
</dbReference>
<keyword evidence="1" id="KW-0378">Hydrolase</keyword>
<dbReference type="PROSITE" id="PS51318">
    <property type="entry name" value="TAT"/>
    <property type="match status" value="1"/>
</dbReference>
<dbReference type="InterPro" id="IPR038128">
    <property type="entry name" value="Gamma_PGA_hydro_sf"/>
</dbReference>
<reference evidence="1 2" key="1">
    <citation type="submission" date="2021-08" db="EMBL/GenBank/DDBJ databases">
        <title>Genomic Architecture of Streptomyces flavotricini NGL1 and Streptomyces erythrochromogenes HMS4 With Differential Plant Beneficial attributes and laccase production capabilities.</title>
        <authorList>
            <person name="Salwan R."/>
            <person name="Kaur R."/>
            <person name="Sharma V."/>
        </authorList>
    </citation>
    <scope>NUCLEOTIDE SEQUENCE [LARGE SCALE GENOMIC DNA]</scope>
    <source>
        <strain evidence="1 2">NGL1</strain>
    </source>
</reference>
<keyword evidence="2" id="KW-1185">Reference proteome</keyword>
<gene>
    <name evidence="1" type="ORF">K7B10_37155</name>
</gene>
<dbReference type="Proteomes" id="UP001520654">
    <property type="component" value="Unassembled WGS sequence"/>
</dbReference>
<evidence type="ECO:0000313" key="1">
    <source>
        <dbReference type="EMBL" id="MCC0100310.1"/>
    </source>
</evidence>
<proteinExistence type="predicted"/>
<accession>A0ABS8EGN2</accession>
<dbReference type="RefSeq" id="WP_229343745.1">
    <property type="nucleotide sequence ID" value="NZ_JAINUL010000001.1"/>
</dbReference>
<dbReference type="InterPro" id="IPR006311">
    <property type="entry name" value="TAT_signal"/>
</dbReference>
<sequence>MNLTSRRSMLTSAAATIATLPLLNDLAGNGSTAVADEGTTASSVAERFSSNTDLYTSGDFKEGTDWTRRFRCSARPDFGDNLRSSSIAVRSTAILAPHGGGIEAGTSELCLAIAGYSHKEGPSATMPAPVSGLVQRDYWMFESLINDDALHVTSTHCDDPAALAVCANNLYAVSLHGFSPKEGPKKQILIGGRDRRLMANLAWAFDKYGLVLRGDNADLAVQVTMATADSKINGDDPQNFVNRTRTGAGAQLEISTELRRAMFGTFDGGENRRATAGTGNGVTTKNEAHFWNGFTNAVREAIDVHELGLAKPAPPIGA</sequence>
<dbReference type="GO" id="GO:0016787">
    <property type="term" value="F:hydrolase activity"/>
    <property type="evidence" value="ECO:0007669"/>
    <property type="project" value="UniProtKB-KW"/>
</dbReference>
<name>A0ABS8EGN2_9ACTN</name>
<dbReference type="Pfam" id="PF05908">
    <property type="entry name" value="Gamma_PGA_hydro"/>
    <property type="match status" value="2"/>
</dbReference>
<organism evidence="1 2">
    <name type="scientific">Streptomyces flavotricini</name>
    <dbReference type="NCBI Taxonomy" id="66888"/>
    <lineage>
        <taxon>Bacteria</taxon>
        <taxon>Bacillati</taxon>
        <taxon>Actinomycetota</taxon>
        <taxon>Actinomycetes</taxon>
        <taxon>Kitasatosporales</taxon>
        <taxon>Streptomycetaceae</taxon>
        <taxon>Streptomyces</taxon>
    </lineage>
</organism>
<dbReference type="InterPro" id="IPR008585">
    <property type="entry name" value="Gamma_PGA_hydro"/>
</dbReference>
<evidence type="ECO:0000313" key="2">
    <source>
        <dbReference type="Proteomes" id="UP001520654"/>
    </source>
</evidence>
<comment type="caution">
    <text evidence="1">The sequence shown here is derived from an EMBL/GenBank/DDBJ whole genome shotgun (WGS) entry which is preliminary data.</text>
</comment>
<dbReference type="EMBL" id="JAINUL010000001">
    <property type="protein sequence ID" value="MCC0100310.1"/>
    <property type="molecule type" value="Genomic_DNA"/>
</dbReference>